<proteinExistence type="predicted"/>
<protein>
    <submittedName>
        <fullName evidence="1">Uncharacterized protein</fullName>
    </submittedName>
</protein>
<name>A0A6J5F1M9_9BURK</name>
<dbReference type="EMBL" id="CADIKH010000058">
    <property type="protein sequence ID" value="CAB3772273.1"/>
    <property type="molecule type" value="Genomic_DNA"/>
</dbReference>
<reference evidence="1 2" key="1">
    <citation type="submission" date="2020-04" db="EMBL/GenBank/DDBJ databases">
        <authorList>
            <person name="De Canck E."/>
        </authorList>
    </citation>
    <scope>NUCLEOTIDE SEQUENCE [LARGE SCALE GENOMIC DNA]</scope>
    <source>
        <strain evidence="1 2">LMG 29542</strain>
    </source>
</reference>
<organism evidence="1 2">
    <name type="scientific">Paraburkholderia humisilvae</name>
    <dbReference type="NCBI Taxonomy" id="627669"/>
    <lineage>
        <taxon>Bacteria</taxon>
        <taxon>Pseudomonadati</taxon>
        <taxon>Pseudomonadota</taxon>
        <taxon>Betaproteobacteria</taxon>
        <taxon>Burkholderiales</taxon>
        <taxon>Burkholderiaceae</taxon>
        <taxon>Paraburkholderia</taxon>
    </lineage>
</organism>
<sequence length="35" mass="3717">MRLAGYKLSHPIELAIALELGERGLSICVHKGSGP</sequence>
<gene>
    <name evidence="1" type="ORF">LMG29542_06836</name>
</gene>
<dbReference type="Proteomes" id="UP000494363">
    <property type="component" value="Unassembled WGS sequence"/>
</dbReference>
<dbReference type="AlphaFoldDB" id="A0A6J5F1M9"/>
<accession>A0A6J5F1M9</accession>
<evidence type="ECO:0000313" key="1">
    <source>
        <dbReference type="EMBL" id="CAB3772273.1"/>
    </source>
</evidence>
<keyword evidence="2" id="KW-1185">Reference proteome</keyword>
<evidence type="ECO:0000313" key="2">
    <source>
        <dbReference type="Proteomes" id="UP000494363"/>
    </source>
</evidence>